<accession>A0A6S6U546</accession>
<reference evidence="2" key="1">
    <citation type="submission" date="2020-01" db="EMBL/GenBank/DDBJ databases">
        <authorList>
            <person name="Meier V. D."/>
            <person name="Meier V D."/>
        </authorList>
    </citation>
    <scope>NUCLEOTIDE SEQUENCE</scope>
    <source>
        <strain evidence="2">HLG_WM_MAG_07</strain>
    </source>
</reference>
<proteinExistence type="predicted"/>
<keyword evidence="1" id="KW-0812">Transmembrane</keyword>
<dbReference type="AlphaFoldDB" id="A0A6S6U546"/>
<keyword evidence="1" id="KW-1133">Transmembrane helix</keyword>
<evidence type="ECO:0000313" key="2">
    <source>
        <dbReference type="EMBL" id="CAA6826824.1"/>
    </source>
</evidence>
<evidence type="ECO:0000256" key="1">
    <source>
        <dbReference type="SAM" id="Phobius"/>
    </source>
</evidence>
<name>A0A6S6U546_9GAMM</name>
<keyword evidence="1" id="KW-0472">Membrane</keyword>
<gene>
    <name evidence="2" type="ORF">HELGO_WM60855</name>
</gene>
<organism evidence="2">
    <name type="scientific">uncultured Thiotrichaceae bacterium</name>
    <dbReference type="NCBI Taxonomy" id="298394"/>
    <lineage>
        <taxon>Bacteria</taxon>
        <taxon>Pseudomonadati</taxon>
        <taxon>Pseudomonadota</taxon>
        <taxon>Gammaproteobacteria</taxon>
        <taxon>Thiotrichales</taxon>
        <taxon>Thiotrichaceae</taxon>
        <taxon>environmental samples</taxon>
    </lineage>
</organism>
<feature type="transmembrane region" description="Helical" evidence="1">
    <location>
        <begin position="115"/>
        <end position="135"/>
    </location>
</feature>
<sequence length="146" mass="17015">MHKASNILIRGLLVITTVLWLTSYTRHTAIGIDHDVEQQDRILHKYYRTNWTGHGSIWIGYGSLIKPDDSSQLLEKFDLAAAFFHRKYISLEGKSQTGWNKLGFWYINSSEPRPVFWIGIPSWLPVQLLVLLLFAQKKYLVLRENN</sequence>
<dbReference type="EMBL" id="CACVAY010000138">
    <property type="protein sequence ID" value="CAA6826824.1"/>
    <property type="molecule type" value="Genomic_DNA"/>
</dbReference>
<feature type="transmembrane region" description="Helical" evidence="1">
    <location>
        <begin position="7"/>
        <end position="25"/>
    </location>
</feature>
<protein>
    <submittedName>
        <fullName evidence="2">Uncharacterized protein</fullName>
    </submittedName>
</protein>